<feature type="transmembrane region" description="Helical" evidence="7">
    <location>
        <begin position="42"/>
        <end position="62"/>
    </location>
</feature>
<dbReference type="InterPro" id="IPR020846">
    <property type="entry name" value="MFS_dom"/>
</dbReference>
<feature type="transmembrane region" description="Helical" evidence="7">
    <location>
        <begin position="142"/>
        <end position="161"/>
    </location>
</feature>
<dbReference type="PANTHER" id="PTHR23517">
    <property type="entry name" value="RESISTANCE PROTEIN MDTM, PUTATIVE-RELATED-RELATED"/>
    <property type="match status" value="1"/>
</dbReference>
<feature type="transmembrane region" description="Helical" evidence="7">
    <location>
        <begin position="167"/>
        <end position="186"/>
    </location>
</feature>
<feature type="transmembrane region" description="Helical" evidence="7">
    <location>
        <begin position="100"/>
        <end position="121"/>
    </location>
</feature>
<keyword evidence="4 7" id="KW-0812">Transmembrane</keyword>
<evidence type="ECO:0000256" key="7">
    <source>
        <dbReference type="SAM" id="Phobius"/>
    </source>
</evidence>
<dbReference type="RefSeq" id="WP_411160011.1">
    <property type="nucleotide sequence ID" value="NZ_JBJOSA010000013.1"/>
</dbReference>
<keyword evidence="5 7" id="KW-1133">Transmembrane helix</keyword>
<feature type="transmembrane region" description="Helical" evidence="7">
    <location>
        <begin position="12"/>
        <end position="36"/>
    </location>
</feature>
<evidence type="ECO:0000256" key="2">
    <source>
        <dbReference type="ARBA" id="ARBA00022448"/>
    </source>
</evidence>
<organism evidence="9 10">
    <name type="scientific">Rossellomorea oryzaecorticis</name>
    <dbReference type="NCBI Taxonomy" id="1396505"/>
    <lineage>
        <taxon>Bacteria</taxon>
        <taxon>Bacillati</taxon>
        <taxon>Bacillota</taxon>
        <taxon>Bacilli</taxon>
        <taxon>Bacillales</taxon>
        <taxon>Bacillaceae</taxon>
        <taxon>Rossellomorea</taxon>
    </lineage>
</organism>
<reference evidence="9 10" key="1">
    <citation type="submission" date="2024-12" db="EMBL/GenBank/DDBJ databases">
        <authorList>
            <person name="Li X."/>
            <person name="Zhang D."/>
        </authorList>
    </citation>
    <scope>NUCLEOTIDE SEQUENCE [LARGE SCALE GENOMIC DNA]</scope>
    <source>
        <strain evidence="9 10">JCM19602</strain>
    </source>
</reference>
<keyword evidence="3" id="KW-1003">Cell membrane</keyword>
<evidence type="ECO:0000313" key="9">
    <source>
        <dbReference type="EMBL" id="MFL8938069.1"/>
    </source>
</evidence>
<evidence type="ECO:0000313" key="10">
    <source>
        <dbReference type="Proteomes" id="UP001628668"/>
    </source>
</evidence>
<evidence type="ECO:0000256" key="1">
    <source>
        <dbReference type="ARBA" id="ARBA00004651"/>
    </source>
</evidence>
<dbReference type="Proteomes" id="UP001628668">
    <property type="component" value="Unassembled WGS sequence"/>
</dbReference>
<dbReference type="PANTHER" id="PTHR23517:SF3">
    <property type="entry name" value="INTEGRAL MEMBRANE TRANSPORT PROTEIN"/>
    <property type="match status" value="1"/>
</dbReference>
<dbReference type="InterPro" id="IPR050171">
    <property type="entry name" value="MFS_Transporters"/>
</dbReference>
<dbReference type="SUPFAM" id="SSF103473">
    <property type="entry name" value="MFS general substrate transporter"/>
    <property type="match status" value="1"/>
</dbReference>
<evidence type="ECO:0000256" key="3">
    <source>
        <dbReference type="ARBA" id="ARBA00022475"/>
    </source>
</evidence>
<proteinExistence type="predicted"/>
<feature type="transmembrane region" description="Helical" evidence="7">
    <location>
        <begin position="259"/>
        <end position="280"/>
    </location>
</feature>
<evidence type="ECO:0000256" key="6">
    <source>
        <dbReference type="ARBA" id="ARBA00023136"/>
    </source>
</evidence>
<feature type="transmembrane region" description="Helical" evidence="7">
    <location>
        <begin position="292"/>
        <end position="308"/>
    </location>
</feature>
<gene>
    <name evidence="9" type="ORF">ACKA06_14860</name>
</gene>
<dbReference type="Pfam" id="PF07690">
    <property type="entry name" value="MFS_1"/>
    <property type="match status" value="1"/>
</dbReference>
<sequence>MKWKELPQNIRVRMITSFFNRAVSSAVMPFMALFFAQEMNKIWAGMFLIITVVIGFFVNLVGGYISDRFPRKKVLLSTSWLNAFFFLLMTVSLFPVDKMILLFAGAYVGFIITSSLGRPAMHAIIIDSTTPENRKAVYALDYWLVNLSMAIGAALGGLLYLNHQKELFIMLTFTSTTIPVAYAIWLQDKFKDQLQKKHDNVFIDLINNYRIAFRDSAFVKVVAGSTFIFAAEFSLNSYIGIRLAETFKAVNIGNFELVGVRMLSLLNIENMLLVVCFTFIINRCTDRLNKKNALLIGLILYGIGYATVTSANTWYVLILFNLIATLGELVYSPIRNAEQANMIPADKRGSYSAFSNLSFSGADLVARSTIIIGAFLMPTMMSVYIGFIIMLGTVLVYSGLFARDWTAGKVEVPVSASGSGGQIR</sequence>
<accession>A0ABW8VRR5</accession>
<comment type="caution">
    <text evidence="9">The sequence shown here is derived from an EMBL/GenBank/DDBJ whole genome shotgun (WGS) entry which is preliminary data.</text>
</comment>
<evidence type="ECO:0000256" key="4">
    <source>
        <dbReference type="ARBA" id="ARBA00022692"/>
    </source>
</evidence>
<keyword evidence="2" id="KW-0813">Transport</keyword>
<name>A0ABW8VRR5_9BACI</name>
<dbReference type="EMBL" id="JBJOSA010000013">
    <property type="protein sequence ID" value="MFL8938069.1"/>
    <property type="molecule type" value="Genomic_DNA"/>
</dbReference>
<dbReference type="InterPro" id="IPR036259">
    <property type="entry name" value="MFS_trans_sf"/>
</dbReference>
<feature type="transmembrane region" description="Helical" evidence="7">
    <location>
        <begin position="383"/>
        <end position="402"/>
    </location>
</feature>
<dbReference type="PROSITE" id="PS50850">
    <property type="entry name" value="MFS"/>
    <property type="match status" value="1"/>
</dbReference>
<feature type="transmembrane region" description="Helical" evidence="7">
    <location>
        <begin position="74"/>
        <end position="94"/>
    </location>
</feature>
<evidence type="ECO:0000256" key="5">
    <source>
        <dbReference type="ARBA" id="ARBA00022989"/>
    </source>
</evidence>
<feature type="transmembrane region" description="Helical" evidence="7">
    <location>
        <begin position="217"/>
        <end position="239"/>
    </location>
</feature>
<dbReference type="Gene3D" id="1.20.1250.20">
    <property type="entry name" value="MFS general substrate transporter like domains"/>
    <property type="match status" value="2"/>
</dbReference>
<comment type="subcellular location">
    <subcellularLocation>
        <location evidence="1">Cell membrane</location>
        <topology evidence="1">Multi-pass membrane protein</topology>
    </subcellularLocation>
</comment>
<dbReference type="InterPro" id="IPR011701">
    <property type="entry name" value="MFS"/>
</dbReference>
<dbReference type="CDD" id="cd17329">
    <property type="entry name" value="MFS_MdtH_MDR_like"/>
    <property type="match status" value="1"/>
</dbReference>
<evidence type="ECO:0000259" key="8">
    <source>
        <dbReference type="PROSITE" id="PS50850"/>
    </source>
</evidence>
<keyword evidence="6 7" id="KW-0472">Membrane</keyword>
<keyword evidence="10" id="KW-1185">Reference proteome</keyword>
<feature type="domain" description="Major facilitator superfamily (MFS) profile" evidence="8">
    <location>
        <begin position="218"/>
        <end position="424"/>
    </location>
</feature>
<protein>
    <submittedName>
        <fullName evidence="9">MDR family MFS transporter</fullName>
    </submittedName>
</protein>